<dbReference type="AlphaFoldDB" id="A0A1B8GIY6"/>
<dbReference type="OrthoDB" id="3554464at2759"/>
<dbReference type="GeneID" id="28839911"/>
<dbReference type="EMBL" id="KV460233">
    <property type="protein sequence ID" value="OBT95779.1"/>
    <property type="molecule type" value="Genomic_DNA"/>
</dbReference>
<evidence type="ECO:0000313" key="1">
    <source>
        <dbReference type="EMBL" id="OBT95779.1"/>
    </source>
</evidence>
<sequence>MSIVVEANDRPLVTSLYDWETGCIVPAILSDPSMAVSPVDLVIEENAAPSFDNEPDDTTVEEGLKYTAWATEYAKVLFERAPDYECAIKAGKDARHLWFALRDWRGQDPEGYFGRLGDWAEARAKDLRVD</sequence>
<reference evidence="1 2" key="1">
    <citation type="submission" date="2016-03" db="EMBL/GenBank/DDBJ databases">
        <title>Comparative genomics of Pseudogymnoascus destructans, the fungus causing white-nose syndrome of bats.</title>
        <authorList>
            <person name="Palmer J.M."/>
            <person name="Drees K.P."/>
            <person name="Foster J.T."/>
            <person name="Lindner D.L."/>
        </authorList>
    </citation>
    <scope>NUCLEOTIDE SEQUENCE [LARGE SCALE GENOMIC DNA]</scope>
    <source>
        <strain evidence="1 2">UAMH 10579</strain>
    </source>
</reference>
<protein>
    <submittedName>
        <fullName evidence="1">Uncharacterized protein</fullName>
    </submittedName>
</protein>
<reference evidence="2" key="2">
    <citation type="journal article" date="2018" name="Nat. Commun.">
        <title>Extreme sensitivity to ultraviolet light in the fungal pathogen causing white-nose syndrome of bats.</title>
        <authorList>
            <person name="Palmer J.M."/>
            <person name="Drees K.P."/>
            <person name="Foster J.T."/>
            <person name="Lindner D.L."/>
        </authorList>
    </citation>
    <scope>NUCLEOTIDE SEQUENCE [LARGE SCALE GENOMIC DNA]</scope>
    <source>
        <strain evidence="2">UAMH 10579</strain>
    </source>
</reference>
<dbReference type="Proteomes" id="UP000091956">
    <property type="component" value="Unassembled WGS sequence"/>
</dbReference>
<name>A0A1B8GIY6_9PEZI</name>
<evidence type="ECO:0000313" key="2">
    <source>
        <dbReference type="Proteomes" id="UP000091956"/>
    </source>
</evidence>
<keyword evidence="2" id="KW-1185">Reference proteome</keyword>
<dbReference type="RefSeq" id="XP_018129512.1">
    <property type="nucleotide sequence ID" value="XM_018275970.1"/>
</dbReference>
<accession>A0A1B8GIY6</accession>
<gene>
    <name evidence="1" type="ORF">VE01_06525</name>
</gene>
<organism evidence="1 2">
    <name type="scientific">Pseudogymnoascus verrucosus</name>
    <dbReference type="NCBI Taxonomy" id="342668"/>
    <lineage>
        <taxon>Eukaryota</taxon>
        <taxon>Fungi</taxon>
        <taxon>Dikarya</taxon>
        <taxon>Ascomycota</taxon>
        <taxon>Pezizomycotina</taxon>
        <taxon>Leotiomycetes</taxon>
        <taxon>Thelebolales</taxon>
        <taxon>Thelebolaceae</taxon>
        <taxon>Pseudogymnoascus</taxon>
    </lineage>
</organism>
<proteinExistence type="predicted"/>